<dbReference type="GeneID" id="71985152"/>
<protein>
    <submittedName>
        <fullName evidence="1">Uncharacterized protein</fullName>
    </submittedName>
</protein>
<evidence type="ECO:0000313" key="1">
    <source>
        <dbReference type="EMBL" id="UJO16965.1"/>
    </source>
</evidence>
<dbReference type="AlphaFoldDB" id="A0A9Q8P891"/>
<dbReference type="RefSeq" id="XP_047761331.1">
    <property type="nucleotide sequence ID" value="XM_047904422.1"/>
</dbReference>
<dbReference type="KEGG" id="ffu:CLAFUR5_05274"/>
<organism evidence="1 2">
    <name type="scientific">Passalora fulva</name>
    <name type="common">Tomato leaf mold</name>
    <name type="synonym">Cladosporium fulvum</name>
    <dbReference type="NCBI Taxonomy" id="5499"/>
    <lineage>
        <taxon>Eukaryota</taxon>
        <taxon>Fungi</taxon>
        <taxon>Dikarya</taxon>
        <taxon>Ascomycota</taxon>
        <taxon>Pezizomycotina</taxon>
        <taxon>Dothideomycetes</taxon>
        <taxon>Dothideomycetidae</taxon>
        <taxon>Mycosphaerellales</taxon>
        <taxon>Mycosphaerellaceae</taxon>
        <taxon>Fulvia</taxon>
    </lineage>
</organism>
<sequence>MDGNHQDGEAVAKLSRKSYLGRKKAAEARVTAEIDTTRAPLFMYYIIRAGADSFLGFLRQIAARRIGSENNTDNDRNDMDNFLTYEMAVSTEGCTDEEATEIVREKVRRLYAVLANAKQTTLDPATFNYLAMIGHSAMTTQIDKADVLREVDFEEEDDNPATILGIFRQLETLAREHGVVDIACHISLVFFHVLLHLTNCINKSGVATDSCERHAQAFLERQSVDYLSYGRALQDASVAQSAIATRVLALAPELQEIVLDSLAKACCVPGMVFEQGDIAIQVQELLKRLASTRLTNSPRITMGQANVERLRKRERTSHPGYEYTNVEQLTAQLGALAEEVIVKNIAVLHPAQFPTKARPDRLPYPMELSAHTRHIRTLQLQLEMAPVGGIQYTTNIFQTQDNIGNIMSWLPALKVLKLDIDYIAQNGRFHQYVQWMARGSKGFTTFTELLEGLVNALRVVPVTNRSISYWEYGDRPWELNGQKSRCGWTVEDATRPDREQKDASALGSGEIVGSMMKELGTEFTL</sequence>
<accession>A0A9Q8P891</accession>
<keyword evidence="2" id="KW-1185">Reference proteome</keyword>
<reference evidence="1" key="1">
    <citation type="submission" date="2021-12" db="EMBL/GenBank/DDBJ databases">
        <authorList>
            <person name="Zaccaron A."/>
            <person name="Stergiopoulos I."/>
        </authorList>
    </citation>
    <scope>NUCLEOTIDE SEQUENCE</scope>
    <source>
        <strain evidence="1">Race5_Kim</strain>
    </source>
</reference>
<gene>
    <name evidence="1" type="ORF">CLAFUR5_05274</name>
</gene>
<dbReference type="Proteomes" id="UP000756132">
    <property type="component" value="Chromosome 4"/>
</dbReference>
<name>A0A9Q8P891_PASFU</name>
<evidence type="ECO:0000313" key="2">
    <source>
        <dbReference type="Proteomes" id="UP000756132"/>
    </source>
</evidence>
<proteinExistence type="predicted"/>
<reference evidence="1" key="2">
    <citation type="journal article" date="2022" name="Microb. Genom.">
        <title>A chromosome-scale genome assembly of the tomato pathogen Cladosporium fulvum reveals a compartmentalized genome architecture and the presence of a dispensable chromosome.</title>
        <authorList>
            <person name="Zaccaron A.Z."/>
            <person name="Chen L.H."/>
            <person name="Samaras A."/>
            <person name="Stergiopoulos I."/>
        </authorList>
    </citation>
    <scope>NUCLEOTIDE SEQUENCE</scope>
    <source>
        <strain evidence="1">Race5_Kim</strain>
    </source>
</reference>
<dbReference type="EMBL" id="CP090166">
    <property type="protein sequence ID" value="UJO16965.1"/>
    <property type="molecule type" value="Genomic_DNA"/>
</dbReference>